<sequence>MSVTPALYSIRHCARTCARSLAVTTTRHASVLTSVPATATSTAAGPTAPMTKTASASRPAGLAQPLGAAAAAQRTMSAWPAEAQPAELRFILSASRGTPENTNVMSPSARRARAARAHRMLAELESTLDASRQVLTRLEGREQGLGLQAAAAQPVAATTVASSYAAPAFAGNSNGSSGHSSDHDAHDTASTAEHSDRFVTAALFAVSGFIGYAGYCQRDEPLEVFADGRYPQQERLPLLSSWER</sequence>
<feature type="compositionally biased region" description="Basic and acidic residues" evidence="1">
    <location>
        <begin position="180"/>
        <end position="192"/>
    </location>
</feature>
<keyword evidence="3" id="KW-1185">Reference proteome</keyword>
<reference evidence="3" key="1">
    <citation type="journal article" date="2018" name="Nat. Microbiol.">
        <title>Leveraging single-cell genomics to expand the fungal tree of life.</title>
        <authorList>
            <person name="Ahrendt S.R."/>
            <person name="Quandt C.A."/>
            <person name="Ciobanu D."/>
            <person name="Clum A."/>
            <person name="Salamov A."/>
            <person name="Andreopoulos B."/>
            <person name="Cheng J.F."/>
            <person name="Woyke T."/>
            <person name="Pelin A."/>
            <person name="Henrissat B."/>
            <person name="Reynolds N.K."/>
            <person name="Benny G.L."/>
            <person name="Smith M.E."/>
            <person name="James T.Y."/>
            <person name="Grigoriev I.V."/>
        </authorList>
    </citation>
    <scope>NUCLEOTIDE SEQUENCE [LARGE SCALE GENOMIC DNA]</scope>
    <source>
        <strain evidence="3">RSA 1356</strain>
    </source>
</reference>
<gene>
    <name evidence="2" type="ORF">THASP1DRAFT_30280</name>
</gene>
<proteinExistence type="predicted"/>
<organism evidence="2 3">
    <name type="scientific">Thamnocephalis sphaerospora</name>
    <dbReference type="NCBI Taxonomy" id="78915"/>
    <lineage>
        <taxon>Eukaryota</taxon>
        <taxon>Fungi</taxon>
        <taxon>Fungi incertae sedis</taxon>
        <taxon>Zoopagomycota</taxon>
        <taxon>Zoopagomycotina</taxon>
        <taxon>Zoopagomycetes</taxon>
        <taxon>Zoopagales</taxon>
        <taxon>Sigmoideomycetaceae</taxon>
        <taxon>Thamnocephalis</taxon>
    </lineage>
</organism>
<dbReference type="AlphaFoldDB" id="A0A4P9XPT6"/>
<dbReference type="Proteomes" id="UP000271241">
    <property type="component" value="Unassembled WGS sequence"/>
</dbReference>
<dbReference type="OrthoDB" id="10508975at2759"/>
<protein>
    <submittedName>
        <fullName evidence="2">Uncharacterized protein</fullName>
    </submittedName>
</protein>
<accession>A0A4P9XPT6</accession>
<evidence type="ECO:0000313" key="3">
    <source>
        <dbReference type="Proteomes" id="UP000271241"/>
    </source>
</evidence>
<feature type="compositionally biased region" description="Low complexity" evidence="1">
    <location>
        <begin position="40"/>
        <end position="51"/>
    </location>
</feature>
<evidence type="ECO:0000256" key="1">
    <source>
        <dbReference type="SAM" id="MobiDB-lite"/>
    </source>
</evidence>
<name>A0A4P9XPT6_9FUNG</name>
<dbReference type="EMBL" id="KZ992659">
    <property type="protein sequence ID" value="RKP07902.1"/>
    <property type="molecule type" value="Genomic_DNA"/>
</dbReference>
<feature type="region of interest" description="Disordered" evidence="1">
    <location>
        <begin position="173"/>
        <end position="192"/>
    </location>
</feature>
<evidence type="ECO:0000313" key="2">
    <source>
        <dbReference type="EMBL" id="RKP07902.1"/>
    </source>
</evidence>
<feature type="region of interest" description="Disordered" evidence="1">
    <location>
        <begin position="40"/>
        <end position="61"/>
    </location>
</feature>